<dbReference type="OrthoDB" id="9761705at2"/>
<dbReference type="PROSITE" id="PS50110">
    <property type="entry name" value="RESPONSE_REGULATORY"/>
    <property type="match status" value="1"/>
</dbReference>
<organism evidence="19 20">
    <name type="scientific">Limnoglobus roseus</name>
    <dbReference type="NCBI Taxonomy" id="2598579"/>
    <lineage>
        <taxon>Bacteria</taxon>
        <taxon>Pseudomonadati</taxon>
        <taxon>Planctomycetota</taxon>
        <taxon>Planctomycetia</taxon>
        <taxon>Gemmatales</taxon>
        <taxon>Gemmataceae</taxon>
        <taxon>Limnoglobus</taxon>
    </lineage>
</organism>
<dbReference type="InterPro" id="IPR001789">
    <property type="entry name" value="Sig_transdc_resp-reg_receiver"/>
</dbReference>
<keyword evidence="9" id="KW-0805">Transcription regulation</keyword>
<feature type="domain" description="Response regulatory" evidence="18">
    <location>
        <begin position="5"/>
        <end position="119"/>
    </location>
</feature>
<proteinExistence type="predicted"/>
<keyword evidence="8" id="KW-0902">Two-component regulatory system</keyword>
<dbReference type="KEGG" id="lrs:PX52LOC_04482"/>
<keyword evidence="6" id="KW-0547">Nucleotide-binding</keyword>
<evidence type="ECO:0000256" key="8">
    <source>
        <dbReference type="ARBA" id="ARBA00023012"/>
    </source>
</evidence>
<dbReference type="AlphaFoldDB" id="A0A5C1AGX0"/>
<feature type="domain" description="Sigma-54 factor interaction" evidence="17">
    <location>
        <begin position="146"/>
        <end position="375"/>
    </location>
</feature>
<keyword evidence="12" id="KW-0804">Transcription</keyword>
<evidence type="ECO:0000259" key="18">
    <source>
        <dbReference type="PROSITE" id="PS50110"/>
    </source>
</evidence>
<evidence type="ECO:0000256" key="12">
    <source>
        <dbReference type="ARBA" id="ARBA00023163"/>
    </source>
</evidence>
<reference evidence="20" key="1">
    <citation type="submission" date="2019-08" db="EMBL/GenBank/DDBJ databases">
        <title>Limnoglobus roseus gen. nov., sp. nov., a novel freshwater planctomycete with a giant genome from the family Gemmataceae.</title>
        <authorList>
            <person name="Kulichevskaya I.S."/>
            <person name="Naumoff D.G."/>
            <person name="Miroshnikov K."/>
            <person name="Ivanova A."/>
            <person name="Philippov D.A."/>
            <person name="Hakobyan A."/>
            <person name="Rijpstra I.C."/>
            <person name="Sinninghe Damste J.S."/>
            <person name="Liesack W."/>
            <person name="Dedysh S.N."/>
        </authorList>
    </citation>
    <scope>NUCLEOTIDE SEQUENCE [LARGE SCALE GENOMIC DNA]</scope>
    <source>
        <strain evidence="20">PX52</strain>
    </source>
</reference>
<dbReference type="InterPro" id="IPR002078">
    <property type="entry name" value="Sigma_54_int"/>
</dbReference>
<dbReference type="Gene3D" id="3.40.50.2300">
    <property type="match status" value="1"/>
</dbReference>
<keyword evidence="10" id="KW-0238">DNA-binding</keyword>
<dbReference type="RefSeq" id="WP_149112094.1">
    <property type="nucleotide sequence ID" value="NZ_CP042425.1"/>
</dbReference>
<dbReference type="InterPro" id="IPR027417">
    <property type="entry name" value="P-loop_NTPase"/>
</dbReference>
<dbReference type="Pfam" id="PF25601">
    <property type="entry name" value="AAA_lid_14"/>
    <property type="match status" value="1"/>
</dbReference>
<evidence type="ECO:0000256" key="7">
    <source>
        <dbReference type="ARBA" id="ARBA00022840"/>
    </source>
</evidence>
<dbReference type="Gene3D" id="1.10.10.60">
    <property type="entry name" value="Homeodomain-like"/>
    <property type="match status" value="1"/>
</dbReference>
<keyword evidence="4" id="KW-0678">Repressor</keyword>
<keyword evidence="7" id="KW-0067">ATP-binding</keyword>
<keyword evidence="20" id="KW-1185">Reference proteome</keyword>
<dbReference type="GO" id="GO:0043565">
    <property type="term" value="F:sequence-specific DNA binding"/>
    <property type="evidence" value="ECO:0007669"/>
    <property type="project" value="InterPro"/>
</dbReference>
<keyword evidence="3" id="KW-0963">Cytoplasm</keyword>
<dbReference type="EMBL" id="CP042425">
    <property type="protein sequence ID" value="QEL17493.1"/>
    <property type="molecule type" value="Genomic_DNA"/>
</dbReference>
<dbReference type="PROSITE" id="PS50045">
    <property type="entry name" value="SIGMA54_INTERACT_4"/>
    <property type="match status" value="1"/>
</dbReference>
<dbReference type="Gene3D" id="1.10.8.60">
    <property type="match status" value="1"/>
</dbReference>
<keyword evidence="5 16" id="KW-0597">Phosphoprotein</keyword>
<gene>
    <name evidence="19" type="ORF">PX52LOC_04482</name>
</gene>
<evidence type="ECO:0000256" key="10">
    <source>
        <dbReference type="ARBA" id="ARBA00023125"/>
    </source>
</evidence>
<name>A0A5C1AGX0_9BACT</name>
<evidence type="ECO:0000256" key="3">
    <source>
        <dbReference type="ARBA" id="ARBA00022490"/>
    </source>
</evidence>
<evidence type="ECO:0000256" key="15">
    <source>
        <dbReference type="ARBA" id="ARBA00031910"/>
    </source>
</evidence>
<dbReference type="InterPro" id="IPR011006">
    <property type="entry name" value="CheY-like_superfamily"/>
</dbReference>
<evidence type="ECO:0000256" key="5">
    <source>
        <dbReference type="ARBA" id="ARBA00022553"/>
    </source>
</evidence>
<keyword evidence="13" id="KW-0535">Nitrogen fixation</keyword>
<dbReference type="PANTHER" id="PTHR32071">
    <property type="entry name" value="TRANSCRIPTIONAL REGULATORY PROTEIN"/>
    <property type="match status" value="1"/>
</dbReference>
<dbReference type="SUPFAM" id="SSF52172">
    <property type="entry name" value="CheY-like"/>
    <property type="match status" value="1"/>
</dbReference>
<evidence type="ECO:0000259" key="17">
    <source>
        <dbReference type="PROSITE" id="PS50045"/>
    </source>
</evidence>
<dbReference type="Gene3D" id="3.40.50.300">
    <property type="entry name" value="P-loop containing nucleotide triphosphate hydrolases"/>
    <property type="match status" value="1"/>
</dbReference>
<dbReference type="GO" id="GO:0005737">
    <property type="term" value="C:cytoplasm"/>
    <property type="evidence" value="ECO:0007669"/>
    <property type="project" value="UniProtKB-SubCell"/>
</dbReference>
<dbReference type="InterPro" id="IPR009057">
    <property type="entry name" value="Homeodomain-like_sf"/>
</dbReference>
<dbReference type="Pfam" id="PF00072">
    <property type="entry name" value="Response_reg"/>
    <property type="match status" value="1"/>
</dbReference>
<dbReference type="GO" id="GO:0006355">
    <property type="term" value="P:regulation of DNA-templated transcription"/>
    <property type="evidence" value="ECO:0007669"/>
    <property type="project" value="InterPro"/>
</dbReference>
<dbReference type="PANTHER" id="PTHR32071:SF95">
    <property type="entry name" value="DNA-BINDING TRANSCRIPTIONAL REGULATOR NTRC"/>
    <property type="match status" value="1"/>
</dbReference>
<dbReference type="SMART" id="SM00448">
    <property type="entry name" value="REC"/>
    <property type="match status" value="1"/>
</dbReference>
<dbReference type="SMART" id="SM00382">
    <property type="entry name" value="AAA"/>
    <property type="match status" value="1"/>
</dbReference>
<keyword evidence="11" id="KW-0010">Activator</keyword>
<dbReference type="SUPFAM" id="SSF46689">
    <property type="entry name" value="Homeodomain-like"/>
    <property type="match status" value="1"/>
</dbReference>
<dbReference type="InterPro" id="IPR002197">
    <property type="entry name" value="HTH_Fis"/>
</dbReference>
<evidence type="ECO:0000313" key="19">
    <source>
        <dbReference type="EMBL" id="QEL17493.1"/>
    </source>
</evidence>
<evidence type="ECO:0000256" key="14">
    <source>
        <dbReference type="ARBA" id="ARBA00029881"/>
    </source>
</evidence>
<evidence type="ECO:0000256" key="11">
    <source>
        <dbReference type="ARBA" id="ARBA00023159"/>
    </source>
</evidence>
<evidence type="ECO:0000256" key="1">
    <source>
        <dbReference type="ARBA" id="ARBA00004496"/>
    </source>
</evidence>
<evidence type="ECO:0000256" key="9">
    <source>
        <dbReference type="ARBA" id="ARBA00023015"/>
    </source>
</evidence>
<dbReference type="Proteomes" id="UP000324974">
    <property type="component" value="Chromosome"/>
</dbReference>
<dbReference type="CDD" id="cd00009">
    <property type="entry name" value="AAA"/>
    <property type="match status" value="1"/>
</dbReference>
<evidence type="ECO:0000256" key="13">
    <source>
        <dbReference type="ARBA" id="ARBA00023231"/>
    </source>
</evidence>
<dbReference type="InterPro" id="IPR025943">
    <property type="entry name" value="Sigma_54_int_dom_ATP-bd_2"/>
</dbReference>
<dbReference type="SUPFAM" id="SSF52540">
    <property type="entry name" value="P-loop containing nucleoside triphosphate hydrolases"/>
    <property type="match status" value="1"/>
</dbReference>
<feature type="modified residue" description="4-aspartylphosphate" evidence="16">
    <location>
        <position position="54"/>
    </location>
</feature>
<evidence type="ECO:0000256" key="6">
    <source>
        <dbReference type="ARBA" id="ARBA00022741"/>
    </source>
</evidence>
<dbReference type="Pfam" id="PF00158">
    <property type="entry name" value="Sigma54_activat"/>
    <property type="match status" value="1"/>
</dbReference>
<dbReference type="InterPro" id="IPR025944">
    <property type="entry name" value="Sigma_54_int_dom_CS"/>
</dbReference>
<dbReference type="PROSITE" id="PS00688">
    <property type="entry name" value="SIGMA54_INTERACT_3"/>
    <property type="match status" value="1"/>
</dbReference>
<sequence length="454" mass="49430">MTRPTILVADDDPTIRGNLALLLRSEGYDVREAADGVQAAAMLDDPAVALALLDLKMPGQDGMAVLRKHADRLEETPVILVTAFGGSGPAIEAMRLGAYDYLTKPFDLDEVLFTVRRALTQRSLAEQVRALSLAPVAEDDWADDELIGRHPAMLAVFKLIGRVAATDEPVLVIGESGTGKELAAGAVHHNSARSAGPFVKVNSAALSPHLLESELFGHEKGAFTGAVAARRGRFEQAHGGTLFLDEIGELDVDLQAKLLRVLQTGTFERVGGEATVTADVRVVAATNRDLKARIADGKFREDLFYRLNVVSIELPPLRDRRDDIPLLAEAIVRRLAQKYRWPHLALSPDAVSALTRRDWPGNVRELQNVLARAAILARGRVLQPADFEAAAATGAVLPPAGSLVLRDALAETERRVIGLALDQEKWNRTQAARVLGISRRQLFDKIREYGFREP</sequence>
<protein>
    <recommendedName>
        <fullName evidence="2">DNA-binding transcriptional regulator NtrC</fullName>
    </recommendedName>
    <alternativeName>
        <fullName evidence="14">Nitrogen regulation protein NR(I)</fullName>
    </alternativeName>
    <alternativeName>
        <fullName evidence="15">Nitrogen regulator I</fullName>
    </alternativeName>
</protein>
<evidence type="ECO:0000256" key="2">
    <source>
        <dbReference type="ARBA" id="ARBA00019059"/>
    </source>
</evidence>
<evidence type="ECO:0000256" key="4">
    <source>
        <dbReference type="ARBA" id="ARBA00022491"/>
    </source>
</evidence>
<dbReference type="InterPro" id="IPR003593">
    <property type="entry name" value="AAA+_ATPase"/>
</dbReference>
<evidence type="ECO:0000256" key="16">
    <source>
        <dbReference type="PROSITE-ProRule" id="PRU00169"/>
    </source>
</evidence>
<comment type="subcellular location">
    <subcellularLocation>
        <location evidence="1">Cytoplasm</location>
    </subcellularLocation>
</comment>
<dbReference type="GO" id="GO:0005524">
    <property type="term" value="F:ATP binding"/>
    <property type="evidence" value="ECO:0007669"/>
    <property type="project" value="UniProtKB-KW"/>
</dbReference>
<dbReference type="PROSITE" id="PS00676">
    <property type="entry name" value="SIGMA54_INTERACT_2"/>
    <property type="match status" value="1"/>
</dbReference>
<dbReference type="Pfam" id="PF02954">
    <property type="entry name" value="HTH_8"/>
    <property type="match status" value="1"/>
</dbReference>
<dbReference type="FunFam" id="3.40.50.300:FF:000006">
    <property type="entry name" value="DNA-binding transcriptional regulator NtrC"/>
    <property type="match status" value="1"/>
</dbReference>
<dbReference type="GO" id="GO:0000160">
    <property type="term" value="P:phosphorelay signal transduction system"/>
    <property type="evidence" value="ECO:0007669"/>
    <property type="project" value="UniProtKB-KW"/>
</dbReference>
<evidence type="ECO:0000313" key="20">
    <source>
        <dbReference type="Proteomes" id="UP000324974"/>
    </source>
</evidence>
<accession>A0A5C1AGX0</accession>
<dbReference type="PRINTS" id="PR01590">
    <property type="entry name" value="HTHFIS"/>
</dbReference>
<dbReference type="InterPro" id="IPR058031">
    <property type="entry name" value="AAA_lid_NorR"/>
</dbReference>